<comment type="caution">
    <text evidence="1">The sequence shown here is derived from an EMBL/GenBank/DDBJ whole genome shotgun (WGS) entry which is preliminary data.</text>
</comment>
<name>A0ABX0TNX3_9SPHN</name>
<proteinExistence type="predicted"/>
<organism evidence="1 2">
    <name type="scientific">Sphingomonas vulcanisoli</name>
    <dbReference type="NCBI Taxonomy" id="1658060"/>
    <lineage>
        <taxon>Bacteria</taxon>
        <taxon>Pseudomonadati</taxon>
        <taxon>Pseudomonadota</taxon>
        <taxon>Alphaproteobacteria</taxon>
        <taxon>Sphingomonadales</taxon>
        <taxon>Sphingomonadaceae</taxon>
        <taxon>Sphingomonas</taxon>
    </lineage>
</organism>
<protein>
    <recommendedName>
        <fullName evidence="3">HK97 gp10 family phage protein</fullName>
    </recommendedName>
</protein>
<keyword evidence="2" id="KW-1185">Reference proteome</keyword>
<evidence type="ECO:0000313" key="1">
    <source>
        <dbReference type="EMBL" id="NIJ07224.1"/>
    </source>
</evidence>
<evidence type="ECO:0008006" key="3">
    <source>
        <dbReference type="Google" id="ProtNLM"/>
    </source>
</evidence>
<accession>A0ABX0TNX3</accession>
<sequence>MTSLAKGLELAEDQATIATFDHPTPFTQKAFATLPATKSKQVAIVFVKDVQEQYLAPYIFGGDRSLGSKKAMLVPIGAGVNGYGNLPRNTIARLKGKPNVFVGTITTKAGKRIAGVWQRPMSAPLGKRRRGIVQPTGHLKLLVEFKATTPAPKHFDALGLAEAYLRRNAEREFSIAWRKALSTARR</sequence>
<reference evidence="1 2" key="1">
    <citation type="submission" date="2020-03" db="EMBL/GenBank/DDBJ databases">
        <title>Genomic Encyclopedia of Type Strains, Phase III (KMG-III): the genomes of soil and plant-associated and newly described type strains.</title>
        <authorList>
            <person name="Whitman W."/>
        </authorList>
    </citation>
    <scope>NUCLEOTIDE SEQUENCE [LARGE SCALE GENOMIC DNA]</scope>
    <source>
        <strain evidence="1 2">CECT 8804</strain>
    </source>
</reference>
<evidence type="ECO:0000313" key="2">
    <source>
        <dbReference type="Proteomes" id="UP000727456"/>
    </source>
</evidence>
<dbReference type="EMBL" id="JAAOZC010000002">
    <property type="protein sequence ID" value="NIJ07224.1"/>
    <property type="molecule type" value="Genomic_DNA"/>
</dbReference>
<gene>
    <name evidence="1" type="ORF">FHS31_000820</name>
</gene>
<dbReference type="RefSeq" id="WP_167072107.1">
    <property type="nucleotide sequence ID" value="NZ_JAAOZC010000002.1"/>
</dbReference>
<dbReference type="Proteomes" id="UP000727456">
    <property type="component" value="Unassembled WGS sequence"/>
</dbReference>